<dbReference type="SUPFAM" id="SSF48726">
    <property type="entry name" value="Immunoglobulin"/>
    <property type="match status" value="4"/>
</dbReference>
<protein>
    <recommendedName>
        <fullName evidence="23">Ig-like domain-containing protein</fullName>
    </recommendedName>
</protein>
<dbReference type="EMBL" id="JANEYF010004843">
    <property type="protein sequence ID" value="KAJ8929901.1"/>
    <property type="molecule type" value="Genomic_DNA"/>
</dbReference>
<feature type="domain" description="Ig-like" evidence="23">
    <location>
        <begin position="661"/>
        <end position="746"/>
    </location>
</feature>
<dbReference type="InterPro" id="IPR003598">
    <property type="entry name" value="Ig_sub2"/>
</dbReference>
<feature type="domain" description="Ig-like" evidence="23">
    <location>
        <begin position="475"/>
        <end position="561"/>
    </location>
</feature>
<evidence type="ECO:0000256" key="17">
    <source>
        <dbReference type="ARBA" id="ARBA00048396"/>
    </source>
</evidence>
<dbReference type="InterPro" id="IPR019791">
    <property type="entry name" value="Haem_peroxidase_animal"/>
</dbReference>
<dbReference type="CDD" id="cd09826">
    <property type="entry name" value="peroxidasin_like"/>
    <property type="match status" value="1"/>
</dbReference>
<comment type="catalytic activity">
    <reaction evidence="16">
        <text>L-lysyl-[collagen] + L-methionyl-[collagen] + H2O2 = [collagen]-L-lysyl-N-S-L-methionyl-[collagen] + 2 H2O + H(+)</text>
        <dbReference type="Rhea" id="RHEA:66020"/>
        <dbReference type="Rhea" id="RHEA-COMP:12751"/>
        <dbReference type="Rhea" id="RHEA-COMP:16949"/>
        <dbReference type="Rhea" id="RHEA-COMP:16951"/>
        <dbReference type="ChEBI" id="CHEBI:15377"/>
        <dbReference type="ChEBI" id="CHEBI:15378"/>
        <dbReference type="ChEBI" id="CHEBI:16044"/>
        <dbReference type="ChEBI" id="CHEBI:16240"/>
        <dbReference type="ChEBI" id="CHEBI:29969"/>
        <dbReference type="ChEBI" id="CHEBI:166867"/>
    </reaction>
    <physiologicalReaction direction="left-to-right" evidence="16">
        <dbReference type="Rhea" id="RHEA:66021"/>
    </physiologicalReaction>
</comment>
<dbReference type="FunFam" id="2.60.40.10:FF:000107">
    <property type="entry name" value="Myosin, light chain kinase a"/>
    <property type="match status" value="1"/>
</dbReference>
<keyword evidence="7 21" id="KW-0479">Metal-binding</keyword>
<dbReference type="Gene3D" id="3.80.10.10">
    <property type="entry name" value="Ribonuclease Inhibitor"/>
    <property type="match status" value="1"/>
</dbReference>
<dbReference type="SUPFAM" id="SSF48113">
    <property type="entry name" value="Heme-dependent peroxidases"/>
    <property type="match status" value="1"/>
</dbReference>
<evidence type="ECO:0000256" key="2">
    <source>
        <dbReference type="ARBA" id="ARBA00004613"/>
    </source>
</evidence>
<evidence type="ECO:0000256" key="20">
    <source>
        <dbReference type="ARBA" id="ARBA00061342"/>
    </source>
</evidence>
<dbReference type="Gene3D" id="1.10.640.10">
    <property type="entry name" value="Haem peroxidase domain superfamily, animal type"/>
    <property type="match status" value="1"/>
</dbReference>
<keyword evidence="9" id="KW-0677">Repeat</keyword>
<keyword evidence="3" id="KW-0964">Secreted</keyword>
<dbReference type="PROSITE" id="PS50835">
    <property type="entry name" value="IG_LIKE"/>
    <property type="match status" value="4"/>
</dbReference>
<comment type="caution">
    <text evidence="24">The sequence shown here is derived from an EMBL/GenBank/DDBJ whole genome shotgun (WGS) entry which is preliminary data.</text>
</comment>
<keyword evidence="4" id="KW-0575">Peroxidase</keyword>
<dbReference type="PANTHER" id="PTHR11475">
    <property type="entry name" value="OXIDASE/PEROXIDASE"/>
    <property type="match status" value="1"/>
</dbReference>
<keyword evidence="14" id="KW-0393">Immunoglobulin domain</keyword>
<keyword evidence="10" id="KW-0560">Oxidoreductase</keyword>
<evidence type="ECO:0000256" key="8">
    <source>
        <dbReference type="ARBA" id="ARBA00022729"/>
    </source>
</evidence>
<dbReference type="Pfam" id="PF07679">
    <property type="entry name" value="I-set"/>
    <property type="match status" value="4"/>
</dbReference>
<organism evidence="24 25">
    <name type="scientific">Rhamnusium bicolor</name>
    <dbReference type="NCBI Taxonomy" id="1586634"/>
    <lineage>
        <taxon>Eukaryota</taxon>
        <taxon>Metazoa</taxon>
        <taxon>Ecdysozoa</taxon>
        <taxon>Arthropoda</taxon>
        <taxon>Hexapoda</taxon>
        <taxon>Insecta</taxon>
        <taxon>Pterygota</taxon>
        <taxon>Neoptera</taxon>
        <taxon>Endopterygota</taxon>
        <taxon>Coleoptera</taxon>
        <taxon>Polyphaga</taxon>
        <taxon>Cucujiformia</taxon>
        <taxon>Chrysomeloidea</taxon>
        <taxon>Cerambycidae</taxon>
        <taxon>Lepturinae</taxon>
        <taxon>Rhagiini</taxon>
        <taxon>Rhamnusium</taxon>
    </lineage>
</organism>
<dbReference type="InterPro" id="IPR036179">
    <property type="entry name" value="Ig-like_dom_sf"/>
</dbReference>
<evidence type="ECO:0000256" key="22">
    <source>
        <dbReference type="SAM" id="Coils"/>
    </source>
</evidence>
<keyword evidence="6 21" id="KW-0349">Heme</keyword>
<comment type="similarity">
    <text evidence="20">Belongs to the peroxidase family. XPO subfamily.</text>
</comment>
<dbReference type="InterPro" id="IPR000483">
    <property type="entry name" value="Cys-rich_flank_reg_C"/>
</dbReference>
<keyword evidence="11 21" id="KW-0408">Iron</keyword>
<comment type="catalytic activity">
    <reaction evidence="19">
        <text>hypobromite + L-tyrosyl-[protein] + H(+) = 3-bromo-L-tyrosyl-[protein] + H2O</text>
        <dbReference type="Rhea" id="RHEA:69356"/>
        <dbReference type="Rhea" id="RHEA-COMP:10136"/>
        <dbReference type="Rhea" id="RHEA-COMP:17686"/>
        <dbReference type="ChEBI" id="CHEBI:15377"/>
        <dbReference type="ChEBI" id="CHEBI:15378"/>
        <dbReference type="ChEBI" id="CHEBI:29250"/>
        <dbReference type="ChEBI" id="CHEBI:46858"/>
        <dbReference type="ChEBI" id="CHEBI:183512"/>
    </reaction>
    <physiologicalReaction direction="left-to-right" evidence="19">
        <dbReference type="Rhea" id="RHEA:69357"/>
    </physiologicalReaction>
</comment>
<feature type="binding site" description="axial binding residue" evidence="21">
    <location>
        <position position="1211"/>
    </location>
    <ligand>
        <name>heme b</name>
        <dbReference type="ChEBI" id="CHEBI:60344"/>
    </ligand>
    <ligandPart>
        <name>Fe</name>
        <dbReference type="ChEBI" id="CHEBI:18248"/>
    </ligandPart>
</feature>
<comment type="catalytic activity">
    <reaction evidence="17">
        <text>L-lysyl-[collagen] + L-methionyl-[collagen] + hypobromite = [collagen]-L-lysyl-N-S-L-methionyl-[collagen] + bromide + H2O + H(+)</text>
        <dbReference type="Rhea" id="RHEA:66024"/>
        <dbReference type="Rhea" id="RHEA-COMP:12751"/>
        <dbReference type="Rhea" id="RHEA-COMP:16949"/>
        <dbReference type="Rhea" id="RHEA-COMP:16951"/>
        <dbReference type="ChEBI" id="CHEBI:15377"/>
        <dbReference type="ChEBI" id="CHEBI:15378"/>
        <dbReference type="ChEBI" id="CHEBI:15858"/>
        <dbReference type="ChEBI" id="CHEBI:16044"/>
        <dbReference type="ChEBI" id="CHEBI:29250"/>
        <dbReference type="ChEBI" id="CHEBI:29969"/>
        <dbReference type="ChEBI" id="CHEBI:166867"/>
    </reaction>
    <physiologicalReaction direction="left-to-right" evidence="17">
        <dbReference type="Rhea" id="RHEA:66025"/>
    </physiologicalReaction>
</comment>
<keyword evidence="13" id="KW-0325">Glycoprotein</keyword>
<comment type="cofactor">
    <cofactor evidence="1">
        <name>heme b</name>
        <dbReference type="ChEBI" id="CHEBI:60344"/>
    </cofactor>
</comment>
<evidence type="ECO:0000256" key="3">
    <source>
        <dbReference type="ARBA" id="ARBA00022525"/>
    </source>
</evidence>
<evidence type="ECO:0000256" key="4">
    <source>
        <dbReference type="ARBA" id="ARBA00022559"/>
    </source>
</evidence>
<dbReference type="PROSITE" id="PS50292">
    <property type="entry name" value="PEROXIDASE_3"/>
    <property type="match status" value="1"/>
</dbReference>
<dbReference type="InterPro" id="IPR010255">
    <property type="entry name" value="Haem_peroxidase_sf"/>
</dbReference>
<evidence type="ECO:0000256" key="16">
    <source>
        <dbReference type="ARBA" id="ARBA00047610"/>
    </source>
</evidence>
<dbReference type="Pfam" id="PF03098">
    <property type="entry name" value="An_peroxidase"/>
    <property type="match status" value="1"/>
</dbReference>
<dbReference type="InterPro" id="IPR013783">
    <property type="entry name" value="Ig-like_fold"/>
</dbReference>
<evidence type="ECO:0000256" key="11">
    <source>
        <dbReference type="ARBA" id="ARBA00023004"/>
    </source>
</evidence>
<comment type="subcellular location">
    <subcellularLocation>
        <location evidence="2">Secreted</location>
    </subcellularLocation>
</comment>
<evidence type="ECO:0000259" key="23">
    <source>
        <dbReference type="PROSITE" id="PS50835"/>
    </source>
</evidence>
<keyword evidence="22" id="KW-0175">Coiled coil</keyword>
<feature type="domain" description="Ig-like" evidence="23">
    <location>
        <begin position="566"/>
        <end position="654"/>
    </location>
</feature>
<evidence type="ECO:0000256" key="12">
    <source>
        <dbReference type="ARBA" id="ARBA00023157"/>
    </source>
</evidence>
<evidence type="ECO:0000256" key="9">
    <source>
        <dbReference type="ARBA" id="ARBA00022737"/>
    </source>
</evidence>
<name>A0AAV8WUM8_9CUCU</name>
<evidence type="ECO:0000256" key="7">
    <source>
        <dbReference type="ARBA" id="ARBA00022723"/>
    </source>
</evidence>
<dbReference type="GO" id="GO:0046872">
    <property type="term" value="F:metal ion binding"/>
    <property type="evidence" value="ECO:0007669"/>
    <property type="project" value="UniProtKB-KW"/>
</dbReference>
<keyword evidence="8" id="KW-0732">Signal</keyword>
<dbReference type="InterPro" id="IPR037120">
    <property type="entry name" value="Haem_peroxidase_sf_animal"/>
</dbReference>
<dbReference type="InterPro" id="IPR003599">
    <property type="entry name" value="Ig_sub"/>
</dbReference>
<evidence type="ECO:0000256" key="5">
    <source>
        <dbReference type="ARBA" id="ARBA00022614"/>
    </source>
</evidence>
<dbReference type="InterPro" id="IPR032675">
    <property type="entry name" value="LRR_dom_sf"/>
</dbReference>
<dbReference type="InterPro" id="IPR007110">
    <property type="entry name" value="Ig-like_dom"/>
</dbReference>
<evidence type="ECO:0000256" key="15">
    <source>
        <dbReference type="ARBA" id="ARBA00047544"/>
    </source>
</evidence>
<keyword evidence="25" id="KW-1185">Reference proteome</keyword>
<dbReference type="GO" id="GO:0006979">
    <property type="term" value="P:response to oxidative stress"/>
    <property type="evidence" value="ECO:0007669"/>
    <property type="project" value="InterPro"/>
</dbReference>
<dbReference type="InterPro" id="IPR034824">
    <property type="entry name" value="Peroxidasin_peroxidase"/>
</dbReference>
<evidence type="ECO:0000256" key="14">
    <source>
        <dbReference type="ARBA" id="ARBA00023319"/>
    </source>
</evidence>
<sequence>MAQEIPLEISWFDDLCDIVAVEHGYDGNIRSPSLSTGLSVECAGINLADGLDDHPDDQTLVRDDDNNVSKKQVPLWQTTLEKFFSTYSPGAEDKTDEEKRRIGSTFIRGIQGDNKGSRLIHDVVPNINRSQAEGLLNRCLGKKFLADSSGPSSTRTTCMSSMTAPGAADIVDVSESTNFPLSENVESIFDSIIFPDDTSLISQNICYNRQDNYCILKTPGEKGQFLLKLEIFPVTSISNVEKNLWWRHALLRMNFLTASKVDPLQIQVDRLVAQATKRITQTENVKKEIRRNNLYNNHLSHIPHGAFSNLPKLKRLRLDHNALVCDCGIAWLAKMLTDNSLHGSANCKYPSEMYGKSLIGMDSKDFHCVPPEIMEGPQDVEVSWGGTATFTCRVRDDPSIAIVWMRDEKELFPDENKFKILENGTLMVQNTDIQDGGYYECMAKNSDGEVAKSRPARMTVYVPESEYTTHGYGTPRFTVVPESVSLAPGVSEVTLRCQAVGVPSPIIQWAKNGIRLQISQKHFVQLDGSLSIRDIDPTDHGNYQCEASNINGRITADANVIIKAAPIFTIQPENTETQIGGIVKLECIASGSPGPEITWFKNDEEIRTGGRIYLNEDGSLLQIKDAKESDSALYICEASNEMGIREVSAKVKVTNLAYRPPKLVYKPYNIEGLLGSTIELPCKADGDPKPGITWQKDGATMQRTGRFKISLSGNLYIYKLALEDQGRYECTAINDHGRDTASGYITVKEVKNPVGVGIGDQFVKIAFAEASEEVDRAINKTIDNIVNNKGPHNPADLFRIIRYPDAPARELARAAEVYERTLVNIRKHVEHGQMIMNSTNDFDYKEILSPEHLELIARLSGCMTHRLKRNCSDMCFHSKYRTIDGTCNNLQNPTWGASLTGFRRILKPIYEDGFTKPIGWNKERKYYGYPRPNSRLVSTTLIATSKITPDPEITHMVMQWGQFLDHDLDHATPSVSSESWDGIDCKKSCDYAAPCYPMDVPPGDPRVTNRRCIDFIRSSSICGSGMTSVFFDTLQHREQINQLTSYIDASQVYGFSEELAKDLRDLNTDSGRLREGPVFSDRKALLPYAGNQGVDCRRNLTESTINCFVAGDIRANEQVGLLAMHTLWMREHNRIAKELKYLNPHWDTDMLYHESRKIVGAAMQHITYTTWLPYIVGKKGMEILGKYDEYNPSVSPSISNVFATAALRFGHSLINPVLHRLDWDFKPIKEGHLPLSKAFFSPWRIVEEGGIDPLLRGLFTVAAKIKRPDENLNTELTETLFKTAHAVALDLAAMNIHRSRDHAIPGYTEFRKFCNMTPVDSFDDLRNEISDANVRRKLQKLYGHPGNIDVWVGGILEDQIDGGKVGPLFQCLLLEQFKRLRVGDRFFYENPSVFKPEQLVQIKQYSLARVLCDNGDNITRITRDVFKLPELQGGYVKCSEIPKVDLKLWSECCSDCRYSGQLNTISRLNARRNRRHIGDENEGFTVKEERLISNTTIENYQNEIHRLKNRILELEYDMEKLQDNLKKINKFFKRLEQRL</sequence>
<evidence type="ECO:0000256" key="13">
    <source>
        <dbReference type="ARBA" id="ARBA00023180"/>
    </source>
</evidence>
<dbReference type="FunFam" id="2.60.40.10:FF:000032">
    <property type="entry name" value="palladin isoform X1"/>
    <property type="match status" value="2"/>
</dbReference>
<dbReference type="GO" id="GO:0004601">
    <property type="term" value="F:peroxidase activity"/>
    <property type="evidence" value="ECO:0007669"/>
    <property type="project" value="UniProtKB-KW"/>
</dbReference>
<dbReference type="GO" id="GO:0005615">
    <property type="term" value="C:extracellular space"/>
    <property type="evidence" value="ECO:0007669"/>
    <property type="project" value="TreeGrafter"/>
</dbReference>
<evidence type="ECO:0000313" key="25">
    <source>
        <dbReference type="Proteomes" id="UP001162156"/>
    </source>
</evidence>
<evidence type="ECO:0000313" key="24">
    <source>
        <dbReference type="EMBL" id="KAJ8929901.1"/>
    </source>
</evidence>
<feature type="domain" description="Ig-like" evidence="23">
    <location>
        <begin position="371"/>
        <end position="459"/>
    </location>
</feature>
<dbReference type="PANTHER" id="PTHR11475:SF58">
    <property type="entry name" value="PEROXIDASIN"/>
    <property type="match status" value="1"/>
</dbReference>
<dbReference type="FunFam" id="2.60.40.10:FF:001851">
    <property type="entry name" value="Peroxidasin"/>
    <property type="match status" value="1"/>
</dbReference>
<proteinExistence type="inferred from homology"/>
<dbReference type="FunFam" id="1.10.640.10:FF:000001">
    <property type="entry name" value="Peroxidasin homolog"/>
    <property type="match status" value="1"/>
</dbReference>
<feature type="coiled-coil region" evidence="22">
    <location>
        <begin position="1497"/>
        <end position="1538"/>
    </location>
</feature>
<dbReference type="SUPFAM" id="SSF52058">
    <property type="entry name" value="L domain-like"/>
    <property type="match status" value="1"/>
</dbReference>
<reference evidence="24" key="1">
    <citation type="journal article" date="2023" name="Insect Mol. Biol.">
        <title>Genome sequencing provides insights into the evolution of gene families encoding plant cell wall-degrading enzymes in longhorned beetles.</title>
        <authorList>
            <person name="Shin N.R."/>
            <person name="Okamura Y."/>
            <person name="Kirsch R."/>
            <person name="Pauchet Y."/>
        </authorList>
    </citation>
    <scope>NUCLEOTIDE SEQUENCE</scope>
    <source>
        <strain evidence="24">RBIC_L_NR</strain>
    </source>
</reference>
<keyword evidence="5" id="KW-0433">Leucine-rich repeat</keyword>
<evidence type="ECO:0000256" key="10">
    <source>
        <dbReference type="ARBA" id="ARBA00023002"/>
    </source>
</evidence>
<comment type="catalytic activity">
    <reaction evidence="18">
        <text>L-tyrosyl-[protein] + bromide + H2O2 + H(+) = 3-bromo-L-tyrosyl-[protein] + 2 H2O</text>
        <dbReference type="Rhea" id="RHEA:69360"/>
        <dbReference type="Rhea" id="RHEA-COMP:10136"/>
        <dbReference type="Rhea" id="RHEA-COMP:17686"/>
        <dbReference type="ChEBI" id="CHEBI:15377"/>
        <dbReference type="ChEBI" id="CHEBI:15378"/>
        <dbReference type="ChEBI" id="CHEBI:15858"/>
        <dbReference type="ChEBI" id="CHEBI:16240"/>
        <dbReference type="ChEBI" id="CHEBI:46858"/>
        <dbReference type="ChEBI" id="CHEBI:183512"/>
    </reaction>
    <physiologicalReaction direction="left-to-right" evidence="18">
        <dbReference type="Rhea" id="RHEA:69361"/>
    </physiologicalReaction>
</comment>
<accession>A0AAV8WUM8</accession>
<dbReference type="SMART" id="SM00082">
    <property type="entry name" value="LRRCT"/>
    <property type="match status" value="1"/>
</dbReference>
<evidence type="ECO:0000256" key="18">
    <source>
        <dbReference type="ARBA" id="ARBA00048887"/>
    </source>
</evidence>
<dbReference type="GO" id="GO:0020037">
    <property type="term" value="F:heme binding"/>
    <property type="evidence" value="ECO:0007669"/>
    <property type="project" value="InterPro"/>
</dbReference>
<evidence type="ECO:0000256" key="19">
    <source>
        <dbReference type="ARBA" id="ARBA00049501"/>
    </source>
</evidence>
<dbReference type="Proteomes" id="UP001162156">
    <property type="component" value="Unassembled WGS sequence"/>
</dbReference>
<dbReference type="Gene3D" id="2.60.40.10">
    <property type="entry name" value="Immunoglobulins"/>
    <property type="match status" value="4"/>
</dbReference>
<evidence type="ECO:0000256" key="1">
    <source>
        <dbReference type="ARBA" id="ARBA00001970"/>
    </source>
</evidence>
<evidence type="ECO:0000256" key="21">
    <source>
        <dbReference type="PIRSR" id="PIRSR619791-2"/>
    </source>
</evidence>
<comment type="catalytic activity">
    <reaction evidence="15">
        <text>bromide + H2O2 = hypobromite + H2O</text>
        <dbReference type="Rhea" id="RHEA:66016"/>
        <dbReference type="ChEBI" id="CHEBI:15377"/>
        <dbReference type="ChEBI" id="CHEBI:15858"/>
        <dbReference type="ChEBI" id="CHEBI:16240"/>
        <dbReference type="ChEBI" id="CHEBI:29250"/>
    </reaction>
    <physiologicalReaction direction="left-to-right" evidence="15">
        <dbReference type="Rhea" id="RHEA:66017"/>
    </physiologicalReaction>
</comment>
<gene>
    <name evidence="24" type="ORF">NQ314_017366</name>
</gene>
<dbReference type="SMART" id="SM00408">
    <property type="entry name" value="IGc2"/>
    <property type="match status" value="4"/>
</dbReference>
<dbReference type="InterPro" id="IPR013098">
    <property type="entry name" value="Ig_I-set"/>
</dbReference>
<dbReference type="PRINTS" id="PR00457">
    <property type="entry name" value="ANPEROXIDASE"/>
</dbReference>
<dbReference type="SMART" id="SM00409">
    <property type="entry name" value="IG"/>
    <property type="match status" value="4"/>
</dbReference>
<evidence type="ECO:0000256" key="6">
    <source>
        <dbReference type="ARBA" id="ARBA00022617"/>
    </source>
</evidence>
<keyword evidence="12" id="KW-1015">Disulfide bond</keyword>